<dbReference type="STRING" id="1192868.GCA_000304395_03701"/>
<dbReference type="NCBIfam" id="TIGR02492">
    <property type="entry name" value="flgK_ends"/>
    <property type="match status" value="1"/>
</dbReference>
<sequence>MSLSTALNIAQSSLLNTGIQTSVVSRNVMQEKNSDYSRRTAVLSSNAPGARVVVIHRATSEQLFRQNLSATSSWSAQSTLTGGLERLNLSVNGVDGAMNPAASIAELQKALQIYSASPSNRTLADNAVSAAQQVVRSLNEGAAAIQTFRVEADQEIAASITDLNALLAQFKDVNNEIVAGTRAGRDVNDALDQRDGLLKKISEYVPISTFNRGDNDMVIMTADGTTLFETVPRSVTFEPAPAYAPGATGNQIYIDGVPLQAGKGANTNSGGKLSSLVQLRDGVAVAMQQQLDEVARGLISAFAETDPSGALPDAAGLFTWPGAPTVPDGGLLVNGLAGQISVNAAFVANSHLLRDGGANGTDYVHNADGGASYADLLLAYNERMDQPMDFDPLAGNGDKASLTGYASNSVGWFQGLRQDASRASDTKEALAVRTAEALSNDIGINVDMEMSNLLDLEHSYQASARLIQAVDDMLSALLAAVR</sequence>
<keyword evidence="9" id="KW-0966">Cell projection</keyword>
<dbReference type="PANTHER" id="PTHR30033">
    <property type="entry name" value="FLAGELLAR HOOK-ASSOCIATED PROTEIN 1"/>
    <property type="match status" value="1"/>
</dbReference>
<dbReference type="SUPFAM" id="SSF64518">
    <property type="entry name" value="Phase 1 flagellin"/>
    <property type="match status" value="1"/>
</dbReference>
<dbReference type="InterPro" id="IPR002371">
    <property type="entry name" value="FlgK"/>
</dbReference>
<evidence type="ECO:0000256" key="6">
    <source>
        <dbReference type="ARBA" id="ARBA00023143"/>
    </source>
</evidence>
<organism evidence="9 10">
    <name type="scientific">Pseudaminobacter salicylatoxidans</name>
    <dbReference type="NCBI Taxonomy" id="93369"/>
    <lineage>
        <taxon>Bacteria</taxon>
        <taxon>Pseudomonadati</taxon>
        <taxon>Pseudomonadota</taxon>
        <taxon>Alphaproteobacteria</taxon>
        <taxon>Hyphomicrobiales</taxon>
        <taxon>Phyllobacteriaceae</taxon>
        <taxon>Pseudaminobacter</taxon>
    </lineage>
</organism>
<accession>A0A316C6R5</accession>
<dbReference type="InterPro" id="IPR053927">
    <property type="entry name" value="FlgK_helical"/>
</dbReference>
<protein>
    <recommendedName>
        <fullName evidence="4">Flagellar hook-associated protein 1</fullName>
    </recommendedName>
</protein>
<evidence type="ECO:0000313" key="9">
    <source>
        <dbReference type="EMBL" id="PWJ83697.1"/>
    </source>
</evidence>
<dbReference type="Pfam" id="PF22638">
    <property type="entry name" value="FlgK_D1"/>
    <property type="match status" value="1"/>
</dbReference>
<proteinExistence type="inferred from homology"/>
<dbReference type="PANTHER" id="PTHR30033:SF1">
    <property type="entry name" value="FLAGELLAR HOOK-ASSOCIATED PROTEIN 1"/>
    <property type="match status" value="1"/>
</dbReference>
<comment type="caution">
    <text evidence="9">The sequence shown here is derived from an EMBL/GenBank/DDBJ whole genome shotgun (WGS) entry which is preliminary data.</text>
</comment>
<dbReference type="EMBL" id="QGGG01000008">
    <property type="protein sequence ID" value="PWJ83697.1"/>
    <property type="molecule type" value="Genomic_DNA"/>
</dbReference>
<dbReference type="AlphaFoldDB" id="A0A316C6R5"/>
<evidence type="ECO:0000313" key="10">
    <source>
        <dbReference type="Proteomes" id="UP000245396"/>
    </source>
</evidence>
<comment type="subcellular location">
    <subcellularLocation>
        <location evidence="1">Bacterial flagellum</location>
    </subcellularLocation>
    <subcellularLocation>
        <location evidence="2">Secreted</location>
    </subcellularLocation>
</comment>
<dbReference type="Proteomes" id="UP000245396">
    <property type="component" value="Unassembled WGS sequence"/>
</dbReference>
<evidence type="ECO:0000256" key="4">
    <source>
        <dbReference type="ARBA" id="ARBA00016244"/>
    </source>
</evidence>
<gene>
    <name evidence="9" type="ORF">C7441_10889</name>
</gene>
<dbReference type="InterPro" id="IPR010930">
    <property type="entry name" value="Flg_bb/hook_C_dom"/>
</dbReference>
<feature type="domain" description="Flagellar basal-body/hook protein C-terminal" evidence="7">
    <location>
        <begin position="443"/>
        <end position="478"/>
    </location>
</feature>
<name>A0A316C6R5_PSESE</name>
<evidence type="ECO:0000256" key="1">
    <source>
        <dbReference type="ARBA" id="ARBA00004365"/>
    </source>
</evidence>
<keyword evidence="6" id="KW-0975">Bacterial flagellum</keyword>
<dbReference type="GO" id="GO:0005198">
    <property type="term" value="F:structural molecule activity"/>
    <property type="evidence" value="ECO:0007669"/>
    <property type="project" value="InterPro"/>
</dbReference>
<keyword evidence="9" id="KW-0969">Cilium</keyword>
<keyword evidence="10" id="KW-1185">Reference proteome</keyword>
<dbReference type="GO" id="GO:0009424">
    <property type="term" value="C:bacterial-type flagellum hook"/>
    <property type="evidence" value="ECO:0007669"/>
    <property type="project" value="InterPro"/>
</dbReference>
<keyword evidence="9" id="KW-0282">Flagellum</keyword>
<feature type="domain" description="Flagellar hook-associated protein FlgK helical" evidence="8">
    <location>
        <begin position="101"/>
        <end position="309"/>
    </location>
</feature>
<dbReference type="GO" id="GO:0044780">
    <property type="term" value="P:bacterial-type flagellum assembly"/>
    <property type="evidence" value="ECO:0007669"/>
    <property type="project" value="InterPro"/>
</dbReference>
<reference evidence="9 10" key="1">
    <citation type="submission" date="2018-05" db="EMBL/GenBank/DDBJ databases">
        <title>Genomic Encyclopedia of Type Strains, Phase IV (KMG-IV): sequencing the most valuable type-strain genomes for metagenomic binning, comparative biology and taxonomic classification.</title>
        <authorList>
            <person name="Goeker M."/>
        </authorList>
    </citation>
    <scope>NUCLEOTIDE SEQUENCE [LARGE SCALE GENOMIC DNA]</scope>
    <source>
        <strain evidence="9 10">DSM 6986</strain>
    </source>
</reference>
<comment type="similarity">
    <text evidence="3">Belongs to the flagella basal body rod proteins family.</text>
</comment>
<dbReference type="Pfam" id="PF06429">
    <property type="entry name" value="Flg_bbr_C"/>
    <property type="match status" value="1"/>
</dbReference>
<dbReference type="GO" id="GO:0005576">
    <property type="term" value="C:extracellular region"/>
    <property type="evidence" value="ECO:0007669"/>
    <property type="project" value="UniProtKB-SubCell"/>
</dbReference>
<evidence type="ECO:0000259" key="7">
    <source>
        <dbReference type="Pfam" id="PF06429"/>
    </source>
</evidence>
<dbReference type="OrthoDB" id="7181295at2"/>
<dbReference type="RefSeq" id="WP_109613161.1">
    <property type="nucleotide sequence ID" value="NZ_QGGG01000008.1"/>
</dbReference>
<evidence type="ECO:0000256" key="2">
    <source>
        <dbReference type="ARBA" id="ARBA00004613"/>
    </source>
</evidence>
<evidence type="ECO:0000259" key="8">
    <source>
        <dbReference type="Pfam" id="PF22638"/>
    </source>
</evidence>
<evidence type="ECO:0000256" key="5">
    <source>
        <dbReference type="ARBA" id="ARBA00022525"/>
    </source>
</evidence>
<keyword evidence="5" id="KW-0964">Secreted</keyword>
<evidence type="ECO:0000256" key="3">
    <source>
        <dbReference type="ARBA" id="ARBA00009677"/>
    </source>
</evidence>